<dbReference type="KEGG" id="mana:MAMMFC1_03890"/>
<accession>A0A348AQ33</accession>
<feature type="region of interest" description="Disordered" evidence="3">
    <location>
        <begin position="1"/>
        <end position="24"/>
    </location>
</feature>
<organism evidence="4 5">
    <name type="scientific">Methylomusa anaerophila</name>
    <dbReference type="NCBI Taxonomy" id="1930071"/>
    <lineage>
        <taxon>Bacteria</taxon>
        <taxon>Bacillati</taxon>
        <taxon>Bacillota</taxon>
        <taxon>Negativicutes</taxon>
        <taxon>Selenomonadales</taxon>
        <taxon>Sporomusaceae</taxon>
        <taxon>Methylomusa</taxon>
    </lineage>
</organism>
<gene>
    <name evidence="4" type="primary">flgD</name>
    <name evidence="4" type="ORF">MAMMFC1_03890</name>
</gene>
<evidence type="ECO:0000256" key="3">
    <source>
        <dbReference type="SAM" id="MobiDB-lite"/>
    </source>
</evidence>
<evidence type="ECO:0000313" key="4">
    <source>
        <dbReference type="EMBL" id="BBB93181.1"/>
    </source>
</evidence>
<name>A0A348AQ33_9FIRM</name>
<evidence type="ECO:0000256" key="2">
    <source>
        <dbReference type="ARBA" id="ARBA00022795"/>
    </source>
</evidence>
<evidence type="ECO:0000256" key="1">
    <source>
        <dbReference type="ARBA" id="ARBA00010577"/>
    </source>
</evidence>
<keyword evidence="5" id="KW-1185">Reference proteome</keyword>
<comment type="similarity">
    <text evidence="1">Belongs to the FlgD family.</text>
</comment>
<dbReference type="InterPro" id="IPR005648">
    <property type="entry name" value="FlgD"/>
</dbReference>
<dbReference type="AlphaFoldDB" id="A0A348AQ33"/>
<protein>
    <submittedName>
        <fullName evidence="4">Basal-body rod modification protein FlgD</fullName>
    </submittedName>
</protein>
<sequence length="129" mass="14085">MSSIYVNTDNSTNNSTTPTTAKANDELGKNDFLKLLITQLQYQDPMSPMEDKDFIAQMAQFSSLEQMQNMNSSMLTTQATALIGKDISWTDADGYLQTGTVSLVKIVNGTPQLQVGDQVVKLENVTAIA</sequence>
<dbReference type="Proteomes" id="UP000276437">
    <property type="component" value="Chromosome"/>
</dbReference>
<dbReference type="NCBIfam" id="NF007197">
    <property type="entry name" value="PRK09618.1"/>
    <property type="match status" value="1"/>
</dbReference>
<dbReference type="Pfam" id="PF03963">
    <property type="entry name" value="FlgD"/>
    <property type="match status" value="1"/>
</dbReference>
<keyword evidence="2" id="KW-1005">Bacterial flagellum biogenesis</keyword>
<feature type="compositionally biased region" description="Low complexity" evidence="3">
    <location>
        <begin position="7"/>
        <end position="20"/>
    </location>
</feature>
<dbReference type="EMBL" id="AP018449">
    <property type="protein sequence ID" value="BBB93181.1"/>
    <property type="molecule type" value="Genomic_DNA"/>
</dbReference>
<proteinExistence type="inferred from homology"/>
<dbReference type="GO" id="GO:0044781">
    <property type="term" value="P:bacterial-type flagellum organization"/>
    <property type="evidence" value="ECO:0007669"/>
    <property type="project" value="UniProtKB-KW"/>
</dbReference>
<dbReference type="OrthoDB" id="280334at2"/>
<reference evidence="4 5" key="1">
    <citation type="journal article" date="2018" name="Int. J. Syst. Evol. Microbiol.">
        <title>Methylomusa anaerophila gen. nov., sp. nov., an anaerobic methanol-utilizing bacterium isolated from a microbial fuel cell.</title>
        <authorList>
            <person name="Amano N."/>
            <person name="Yamamuro A."/>
            <person name="Miyahara M."/>
            <person name="Kouzuma A."/>
            <person name="Abe T."/>
            <person name="Watanabe K."/>
        </authorList>
    </citation>
    <scope>NUCLEOTIDE SEQUENCE [LARGE SCALE GENOMIC DNA]</scope>
    <source>
        <strain evidence="4 5">MMFC1</strain>
    </source>
</reference>
<evidence type="ECO:0000313" key="5">
    <source>
        <dbReference type="Proteomes" id="UP000276437"/>
    </source>
</evidence>
<dbReference type="RefSeq" id="WP_126310785.1">
    <property type="nucleotide sequence ID" value="NZ_AP018449.1"/>
</dbReference>